<feature type="non-terminal residue" evidence="2">
    <location>
        <position position="141"/>
    </location>
</feature>
<dbReference type="Pfam" id="PF03435">
    <property type="entry name" value="Sacchrp_dh_NADP"/>
    <property type="match status" value="1"/>
</dbReference>
<gene>
    <name evidence="2" type="ORF">UY57_C0037G0001</name>
</gene>
<dbReference type="Proteomes" id="UP000034120">
    <property type="component" value="Unassembled WGS sequence"/>
</dbReference>
<dbReference type="SUPFAM" id="SSF51735">
    <property type="entry name" value="NAD(P)-binding Rossmann-fold domains"/>
    <property type="match status" value="1"/>
</dbReference>
<reference evidence="2 3" key="1">
    <citation type="journal article" date="2015" name="Nature">
        <title>rRNA introns, odd ribosomes, and small enigmatic genomes across a large radiation of phyla.</title>
        <authorList>
            <person name="Brown C.T."/>
            <person name="Hug L.A."/>
            <person name="Thomas B.C."/>
            <person name="Sharon I."/>
            <person name="Castelle C.J."/>
            <person name="Singh A."/>
            <person name="Wilkins M.J."/>
            <person name="Williams K.H."/>
            <person name="Banfield J.F."/>
        </authorList>
    </citation>
    <scope>NUCLEOTIDE SEQUENCE [LARGE SCALE GENOMIC DNA]</scope>
</reference>
<protein>
    <submittedName>
        <fullName evidence="2">Saccharopine dehydrogenase</fullName>
    </submittedName>
</protein>
<feature type="domain" description="Saccharopine dehydrogenase NADP binding" evidence="1">
    <location>
        <begin position="9"/>
        <end position="140"/>
    </location>
</feature>
<dbReference type="InterPro" id="IPR036291">
    <property type="entry name" value="NAD(P)-bd_dom_sf"/>
</dbReference>
<organism evidence="2 3">
    <name type="scientific">Candidatus Kaiserbacteria bacterium GW2011_GWB1_50_17</name>
    <dbReference type="NCBI Taxonomy" id="1618673"/>
    <lineage>
        <taxon>Bacteria</taxon>
        <taxon>Candidatus Kaiseribacteriota</taxon>
    </lineage>
</organism>
<dbReference type="PANTHER" id="PTHR43796">
    <property type="entry name" value="CARBOXYNORSPERMIDINE SYNTHASE"/>
    <property type="match status" value="1"/>
</dbReference>
<proteinExistence type="predicted"/>
<evidence type="ECO:0000313" key="3">
    <source>
        <dbReference type="Proteomes" id="UP000034120"/>
    </source>
</evidence>
<sequence>MKEQRKPNVLIVGAGAVAHVAAHKCAQNNDILGNICIASRKREKCDAIIKSILRKGSLKNRKGKIYSRQIDARNVAQMVRLIKATHSSIVINLGTAYINMSVLEACIHAKVTYMDTAIHEDPDKVCENPPWYANYEWKKKA</sequence>
<dbReference type="EMBL" id="LCQM01000037">
    <property type="protein sequence ID" value="KKW16580.1"/>
    <property type="molecule type" value="Genomic_DNA"/>
</dbReference>
<dbReference type="Gene3D" id="3.40.50.720">
    <property type="entry name" value="NAD(P)-binding Rossmann-like Domain"/>
    <property type="match status" value="1"/>
</dbReference>
<dbReference type="PANTHER" id="PTHR43796:SF2">
    <property type="entry name" value="CARBOXYNORSPERMIDINE SYNTHASE"/>
    <property type="match status" value="1"/>
</dbReference>
<evidence type="ECO:0000313" key="2">
    <source>
        <dbReference type="EMBL" id="KKW16580.1"/>
    </source>
</evidence>
<dbReference type="InterPro" id="IPR005097">
    <property type="entry name" value="Sacchrp_dh_NADP-bd"/>
</dbReference>
<dbReference type="AlphaFoldDB" id="A0A0G1WD76"/>
<evidence type="ECO:0000259" key="1">
    <source>
        <dbReference type="Pfam" id="PF03435"/>
    </source>
</evidence>
<name>A0A0G1WD76_9BACT</name>
<comment type="caution">
    <text evidence="2">The sequence shown here is derived from an EMBL/GenBank/DDBJ whole genome shotgun (WGS) entry which is preliminary data.</text>
</comment>
<accession>A0A0G1WD76</accession>